<evidence type="ECO:0000256" key="1">
    <source>
        <dbReference type="SAM" id="MobiDB-lite"/>
    </source>
</evidence>
<dbReference type="EMBL" id="NHYE01005338">
    <property type="protein sequence ID" value="PPQ74467.1"/>
    <property type="molecule type" value="Genomic_DNA"/>
</dbReference>
<keyword evidence="2" id="KW-0472">Membrane</keyword>
<comment type="caution">
    <text evidence="3">The sequence shown here is derived from an EMBL/GenBank/DDBJ whole genome shotgun (WGS) entry which is preliminary data.</text>
</comment>
<feature type="transmembrane region" description="Helical" evidence="2">
    <location>
        <begin position="79"/>
        <end position="97"/>
    </location>
</feature>
<proteinExistence type="predicted"/>
<feature type="region of interest" description="Disordered" evidence="1">
    <location>
        <begin position="1"/>
        <end position="25"/>
    </location>
</feature>
<sequence>MAESRPLLQDIDDENPQLTSGNGQPTSPSLYFRPLLRILSIVVFVLSILTLGLLIANIVIIGNAPFTYSPWWTQEKSKALISVIVPVIVFSVINIFVKLPVLLNIIVDIFLAAFTIAHTVSFIDAFPSQSWCQERIRYPGPGRDPPHPKCEHWKFISTILMSITAGLSILIALRHDSAAYLLQLLLRSLAIYRTQSWKIPLSLAFPTGEITFQVTLKVLRQERNEGAEGTSHGPVHL</sequence>
<keyword evidence="2" id="KW-1133">Transmembrane helix</keyword>
<evidence type="ECO:0000256" key="2">
    <source>
        <dbReference type="SAM" id="Phobius"/>
    </source>
</evidence>
<feature type="transmembrane region" description="Helical" evidence="2">
    <location>
        <begin position="38"/>
        <end position="59"/>
    </location>
</feature>
<reference evidence="3 4" key="1">
    <citation type="journal article" date="2018" name="Evol. Lett.">
        <title>Horizontal gene cluster transfer increased hallucinogenic mushroom diversity.</title>
        <authorList>
            <person name="Reynolds H.T."/>
            <person name="Vijayakumar V."/>
            <person name="Gluck-Thaler E."/>
            <person name="Korotkin H.B."/>
            <person name="Matheny P.B."/>
            <person name="Slot J.C."/>
        </authorList>
    </citation>
    <scope>NUCLEOTIDE SEQUENCE [LARGE SCALE GENOMIC DNA]</scope>
    <source>
        <strain evidence="3 4">SRW20</strain>
    </source>
</reference>
<organism evidence="3 4">
    <name type="scientific">Gymnopilus dilepis</name>
    <dbReference type="NCBI Taxonomy" id="231916"/>
    <lineage>
        <taxon>Eukaryota</taxon>
        <taxon>Fungi</taxon>
        <taxon>Dikarya</taxon>
        <taxon>Basidiomycota</taxon>
        <taxon>Agaricomycotina</taxon>
        <taxon>Agaricomycetes</taxon>
        <taxon>Agaricomycetidae</taxon>
        <taxon>Agaricales</taxon>
        <taxon>Agaricineae</taxon>
        <taxon>Hymenogastraceae</taxon>
        <taxon>Gymnopilus</taxon>
    </lineage>
</organism>
<dbReference type="Proteomes" id="UP000284706">
    <property type="component" value="Unassembled WGS sequence"/>
</dbReference>
<evidence type="ECO:0008006" key="5">
    <source>
        <dbReference type="Google" id="ProtNLM"/>
    </source>
</evidence>
<evidence type="ECO:0000313" key="3">
    <source>
        <dbReference type="EMBL" id="PPQ74467.1"/>
    </source>
</evidence>
<gene>
    <name evidence="3" type="ORF">CVT26_001104</name>
</gene>
<dbReference type="InParanoid" id="A0A409W7G1"/>
<dbReference type="AlphaFoldDB" id="A0A409W7G1"/>
<keyword evidence="4" id="KW-1185">Reference proteome</keyword>
<feature type="compositionally biased region" description="Polar residues" evidence="1">
    <location>
        <begin position="16"/>
        <end position="25"/>
    </location>
</feature>
<feature type="transmembrane region" description="Helical" evidence="2">
    <location>
        <begin position="102"/>
        <end position="123"/>
    </location>
</feature>
<protein>
    <recommendedName>
        <fullName evidence="5">MARVEL domain-containing protein</fullName>
    </recommendedName>
</protein>
<dbReference type="OrthoDB" id="3060264at2759"/>
<feature type="transmembrane region" description="Helical" evidence="2">
    <location>
        <begin position="155"/>
        <end position="173"/>
    </location>
</feature>
<evidence type="ECO:0000313" key="4">
    <source>
        <dbReference type="Proteomes" id="UP000284706"/>
    </source>
</evidence>
<keyword evidence="2" id="KW-0812">Transmembrane</keyword>
<name>A0A409W7G1_9AGAR</name>
<accession>A0A409W7G1</accession>